<dbReference type="SUPFAM" id="SSF51261">
    <property type="entry name" value="Duplicated hybrid motif"/>
    <property type="match status" value="1"/>
</dbReference>
<name>A0A934QD68_9MICO</name>
<protein>
    <submittedName>
        <fullName evidence="4">Peptidoglycan DD-metalloendopeptidase family protein</fullName>
    </submittedName>
</protein>
<dbReference type="Proteomes" id="UP000618733">
    <property type="component" value="Unassembled WGS sequence"/>
</dbReference>
<keyword evidence="5" id="KW-1185">Reference proteome</keyword>
<feature type="region of interest" description="Disordered" evidence="2">
    <location>
        <begin position="54"/>
        <end position="122"/>
    </location>
</feature>
<dbReference type="InterPro" id="IPR011055">
    <property type="entry name" value="Dup_hybrid_motif"/>
</dbReference>
<evidence type="ECO:0000259" key="3">
    <source>
        <dbReference type="Pfam" id="PF01551"/>
    </source>
</evidence>
<sequence length="255" mass="26424">MSPPPIAILRLIVRLILRLFARFLRPRSRPSSPTAILLLSWALLCAAAGTGLQAPPSVPSAGAAGRDPRAGTGDPVTRVISARHSPRLPGAFDPAPVHPPTRTMLSGGVTEAPPPAASDRVPDGLWVPPFGLPLRITEPFRPPEHRYGPGHRGIDIAAGEGEAVASPVTGVVSFAGDVAARPVVTVRSPDGALFSLEPVGDAPPVGTEVVAGDRIGAVGTGGHCSGGCVHLGVRVNGEYVDPMLRYLGRPRLLPW</sequence>
<evidence type="ECO:0000313" key="4">
    <source>
        <dbReference type="EMBL" id="MBK0421029.1"/>
    </source>
</evidence>
<dbReference type="InterPro" id="IPR050570">
    <property type="entry name" value="Cell_wall_metabolism_enzyme"/>
</dbReference>
<accession>A0A934QD68</accession>
<dbReference type="PANTHER" id="PTHR21666">
    <property type="entry name" value="PEPTIDASE-RELATED"/>
    <property type="match status" value="1"/>
</dbReference>
<dbReference type="CDD" id="cd12797">
    <property type="entry name" value="M23_peptidase"/>
    <property type="match status" value="1"/>
</dbReference>
<gene>
    <name evidence="4" type="ORF">JD292_02895</name>
</gene>
<dbReference type="Pfam" id="PF01551">
    <property type="entry name" value="Peptidase_M23"/>
    <property type="match status" value="1"/>
</dbReference>
<dbReference type="Gene3D" id="2.70.70.10">
    <property type="entry name" value="Glucose Permease (Domain IIA)"/>
    <property type="match status" value="1"/>
</dbReference>
<dbReference type="PANTHER" id="PTHR21666:SF289">
    <property type="entry name" value="L-ALA--D-GLU ENDOPEPTIDASE"/>
    <property type="match status" value="1"/>
</dbReference>
<keyword evidence="1" id="KW-0732">Signal</keyword>
<dbReference type="AlphaFoldDB" id="A0A934QD68"/>
<dbReference type="GO" id="GO:0004222">
    <property type="term" value="F:metalloendopeptidase activity"/>
    <property type="evidence" value="ECO:0007669"/>
    <property type="project" value="TreeGrafter"/>
</dbReference>
<dbReference type="RefSeq" id="WP_200131224.1">
    <property type="nucleotide sequence ID" value="NZ_JAEHOI010000002.1"/>
</dbReference>
<evidence type="ECO:0000313" key="5">
    <source>
        <dbReference type="Proteomes" id="UP000618733"/>
    </source>
</evidence>
<evidence type="ECO:0000256" key="2">
    <source>
        <dbReference type="SAM" id="MobiDB-lite"/>
    </source>
</evidence>
<organism evidence="4 5">
    <name type="scientific">Leucobacter edaphi</name>
    <dbReference type="NCBI Taxonomy" id="2796472"/>
    <lineage>
        <taxon>Bacteria</taxon>
        <taxon>Bacillati</taxon>
        <taxon>Actinomycetota</taxon>
        <taxon>Actinomycetes</taxon>
        <taxon>Micrococcales</taxon>
        <taxon>Microbacteriaceae</taxon>
        <taxon>Leucobacter</taxon>
    </lineage>
</organism>
<evidence type="ECO:0000256" key="1">
    <source>
        <dbReference type="ARBA" id="ARBA00022729"/>
    </source>
</evidence>
<comment type="caution">
    <text evidence="4">The sequence shown here is derived from an EMBL/GenBank/DDBJ whole genome shotgun (WGS) entry which is preliminary data.</text>
</comment>
<dbReference type="EMBL" id="JAEHOI010000002">
    <property type="protein sequence ID" value="MBK0421029.1"/>
    <property type="molecule type" value="Genomic_DNA"/>
</dbReference>
<dbReference type="InterPro" id="IPR016047">
    <property type="entry name" value="M23ase_b-sheet_dom"/>
</dbReference>
<proteinExistence type="predicted"/>
<reference evidence="4" key="1">
    <citation type="submission" date="2020-12" db="EMBL/GenBank/DDBJ databases">
        <title>Leucobacter sp. CAS2, isolated from Chromium sludge.</title>
        <authorList>
            <person name="Xu Z."/>
        </authorList>
    </citation>
    <scope>NUCLEOTIDE SEQUENCE</scope>
    <source>
        <strain evidence="4">CSA2</strain>
    </source>
</reference>
<feature type="domain" description="M23ase beta-sheet core" evidence="3">
    <location>
        <begin position="150"/>
        <end position="242"/>
    </location>
</feature>